<evidence type="ECO:0000256" key="2">
    <source>
        <dbReference type="ARBA" id="ARBA00006843"/>
    </source>
</evidence>
<dbReference type="PANTHER" id="PTHR14948">
    <property type="entry name" value="NG5"/>
    <property type="match status" value="1"/>
</dbReference>
<feature type="compositionally biased region" description="Low complexity" evidence="6">
    <location>
        <begin position="88"/>
        <end position="100"/>
    </location>
</feature>
<dbReference type="Ensembl" id="ENSSFOT00015058801.1">
    <property type="protein sequence ID" value="ENSSFOP00015061655.1"/>
    <property type="gene ID" value="ENSSFOG00015026421.1"/>
</dbReference>
<proteinExistence type="inferred from homology"/>
<comment type="subcellular location">
    <subcellularLocation>
        <location evidence="1">Membrane</location>
    </subcellularLocation>
</comment>
<keyword evidence="4 7" id="KW-1133">Transmembrane helix</keyword>
<evidence type="ECO:0000313" key="8">
    <source>
        <dbReference type="Ensembl" id="ENSSFOP00015061655.1"/>
    </source>
</evidence>
<evidence type="ECO:0000256" key="5">
    <source>
        <dbReference type="ARBA" id="ARBA00023136"/>
    </source>
</evidence>
<protein>
    <submittedName>
        <fullName evidence="8">Trafficking regulator of GLUT4 (SLC2A4) 1a</fullName>
    </submittedName>
</protein>
<evidence type="ECO:0000256" key="3">
    <source>
        <dbReference type="ARBA" id="ARBA00022692"/>
    </source>
</evidence>
<feature type="region of interest" description="Disordered" evidence="6">
    <location>
        <begin position="1"/>
        <end position="37"/>
    </location>
</feature>
<feature type="transmembrane region" description="Helical" evidence="7">
    <location>
        <begin position="113"/>
        <end position="139"/>
    </location>
</feature>
<dbReference type="InterPro" id="IPR051423">
    <property type="entry name" value="CD225/Dispanin"/>
</dbReference>
<evidence type="ECO:0000256" key="1">
    <source>
        <dbReference type="ARBA" id="ARBA00004370"/>
    </source>
</evidence>
<dbReference type="OrthoDB" id="9049275at2759"/>
<comment type="similarity">
    <text evidence="2">Belongs to the CD225/Dispanin family.</text>
</comment>
<gene>
    <name evidence="8" type="primary">TRARG1</name>
    <name evidence="8" type="synonym">LOC108921302</name>
</gene>
<dbReference type="PANTHER" id="PTHR14948:SF1">
    <property type="entry name" value="TRAFFICKING REGULATOR OF GLUT4 1"/>
    <property type="match status" value="1"/>
</dbReference>
<feature type="transmembrane region" description="Helical" evidence="7">
    <location>
        <begin position="160"/>
        <end position="179"/>
    </location>
</feature>
<reference evidence="8" key="3">
    <citation type="submission" date="2025-09" db="UniProtKB">
        <authorList>
            <consortium name="Ensembl"/>
        </authorList>
    </citation>
    <scope>IDENTIFICATION</scope>
</reference>
<dbReference type="GO" id="GO:0016020">
    <property type="term" value="C:membrane"/>
    <property type="evidence" value="ECO:0007669"/>
    <property type="project" value="UniProtKB-SubCell"/>
</dbReference>
<keyword evidence="3 7" id="KW-0812">Transmembrane</keyword>
<dbReference type="GeneTree" id="ENSGT00940000160337"/>
<evidence type="ECO:0000313" key="9">
    <source>
        <dbReference type="Proteomes" id="UP000694397"/>
    </source>
</evidence>
<dbReference type="InterPro" id="IPR007593">
    <property type="entry name" value="CD225/Dispanin_fam"/>
</dbReference>
<feature type="region of interest" description="Disordered" evidence="6">
    <location>
        <begin position="72"/>
        <end position="104"/>
    </location>
</feature>
<dbReference type="Proteomes" id="UP000694397">
    <property type="component" value="Chromosome 4"/>
</dbReference>
<sequence length="194" mass="20653">MAVNTDAEFDKAALGGPGVAPSGESLETEKLLSAAGTPDAARRHDLRLSGPFAVNLGSVKSLDADLNGRSTPLRSGSMGHLRAPPRSPSHVSVRSRTSSVGTAAKEQPEPRDYLLLAFCSCFCFFWPLSIAALVFSILSRNSLQQGDLDGARRLGRLARLLSFVSMGLGLLMIVVYVTVTGEQLVHTLPHSKHT</sequence>
<organism evidence="8 9">
    <name type="scientific">Scleropages formosus</name>
    <name type="common">Asian bonytongue</name>
    <name type="synonym">Osteoglossum formosum</name>
    <dbReference type="NCBI Taxonomy" id="113540"/>
    <lineage>
        <taxon>Eukaryota</taxon>
        <taxon>Metazoa</taxon>
        <taxon>Chordata</taxon>
        <taxon>Craniata</taxon>
        <taxon>Vertebrata</taxon>
        <taxon>Euteleostomi</taxon>
        <taxon>Actinopterygii</taxon>
        <taxon>Neopterygii</taxon>
        <taxon>Teleostei</taxon>
        <taxon>Osteoglossocephala</taxon>
        <taxon>Osteoglossomorpha</taxon>
        <taxon>Osteoglossiformes</taxon>
        <taxon>Osteoglossidae</taxon>
        <taxon>Scleropages</taxon>
    </lineage>
</organism>
<accession>A0A8C9VLA7</accession>
<dbReference type="Pfam" id="PF04505">
    <property type="entry name" value="CD225"/>
    <property type="match status" value="1"/>
</dbReference>
<evidence type="ECO:0000256" key="4">
    <source>
        <dbReference type="ARBA" id="ARBA00022989"/>
    </source>
</evidence>
<keyword evidence="5 7" id="KW-0472">Membrane</keyword>
<name>A0A8C9VLA7_SCLFO</name>
<dbReference type="AlphaFoldDB" id="A0A8C9VLA7"/>
<keyword evidence="9" id="KW-1185">Reference proteome</keyword>
<dbReference type="GO" id="GO:0048675">
    <property type="term" value="P:axon extension"/>
    <property type="evidence" value="ECO:0007669"/>
    <property type="project" value="Ensembl"/>
</dbReference>
<reference evidence="8" key="2">
    <citation type="submission" date="2025-08" db="UniProtKB">
        <authorList>
            <consortium name="Ensembl"/>
        </authorList>
    </citation>
    <scope>IDENTIFICATION</scope>
</reference>
<reference evidence="8 9" key="1">
    <citation type="submission" date="2019-04" db="EMBL/GenBank/DDBJ databases">
        <authorList>
            <consortium name="Wellcome Sanger Institute Data Sharing"/>
        </authorList>
    </citation>
    <scope>NUCLEOTIDE SEQUENCE [LARGE SCALE GENOMIC DNA]</scope>
</reference>
<evidence type="ECO:0000256" key="7">
    <source>
        <dbReference type="SAM" id="Phobius"/>
    </source>
</evidence>
<evidence type="ECO:0000256" key="6">
    <source>
        <dbReference type="SAM" id="MobiDB-lite"/>
    </source>
</evidence>